<dbReference type="SMART" id="SM00443">
    <property type="entry name" value="G_patch"/>
    <property type="match status" value="1"/>
</dbReference>
<evidence type="ECO:0000259" key="14">
    <source>
        <dbReference type="PROSITE" id="PS50103"/>
    </source>
</evidence>
<comment type="function">
    <text evidence="1">Transcription repressor.</text>
</comment>
<dbReference type="Gene3D" id="2.30.30.1190">
    <property type="match status" value="1"/>
</dbReference>
<evidence type="ECO:0000256" key="3">
    <source>
        <dbReference type="ARBA" id="ARBA00022414"/>
    </source>
</evidence>
<dbReference type="GO" id="GO:0000978">
    <property type="term" value="F:RNA polymerase II cis-regulatory region sequence-specific DNA binding"/>
    <property type="evidence" value="ECO:0007669"/>
    <property type="project" value="TreeGrafter"/>
</dbReference>
<name>A0A154PI93_DUFNO</name>
<feature type="compositionally biased region" description="Polar residues" evidence="13">
    <location>
        <begin position="58"/>
        <end position="74"/>
    </location>
</feature>
<evidence type="ECO:0000256" key="12">
    <source>
        <dbReference type="PROSITE-ProRule" id="PRU00723"/>
    </source>
</evidence>
<dbReference type="EMBL" id="KQ434923">
    <property type="protein sequence ID" value="KZC11527.1"/>
    <property type="molecule type" value="Genomic_DNA"/>
</dbReference>
<organism evidence="16 17">
    <name type="scientific">Dufourea novaeangliae</name>
    <name type="common">Sweat bee</name>
    <dbReference type="NCBI Taxonomy" id="178035"/>
    <lineage>
        <taxon>Eukaryota</taxon>
        <taxon>Metazoa</taxon>
        <taxon>Ecdysozoa</taxon>
        <taxon>Arthropoda</taxon>
        <taxon>Hexapoda</taxon>
        <taxon>Insecta</taxon>
        <taxon>Pterygota</taxon>
        <taxon>Neoptera</taxon>
        <taxon>Endopterygota</taxon>
        <taxon>Hymenoptera</taxon>
        <taxon>Apocrita</taxon>
        <taxon>Aculeata</taxon>
        <taxon>Apoidea</taxon>
        <taxon>Anthophila</taxon>
        <taxon>Halictidae</taxon>
        <taxon>Rophitinae</taxon>
        <taxon>Dufourea</taxon>
    </lineage>
</organism>
<dbReference type="GO" id="GO:0005634">
    <property type="term" value="C:nucleus"/>
    <property type="evidence" value="ECO:0007669"/>
    <property type="project" value="UniProtKB-SubCell"/>
</dbReference>
<evidence type="ECO:0000256" key="10">
    <source>
        <dbReference type="ARBA" id="ARBA00023163"/>
    </source>
</evidence>
<feature type="non-terminal residue" evidence="16">
    <location>
        <position position="1"/>
    </location>
</feature>
<dbReference type="GO" id="GO:0008270">
    <property type="term" value="F:zinc ion binding"/>
    <property type="evidence" value="ECO:0007669"/>
    <property type="project" value="UniProtKB-KW"/>
</dbReference>
<dbReference type="OrthoDB" id="5842926at2759"/>
<keyword evidence="5 12" id="KW-0479">Metal-binding</keyword>
<dbReference type="Proteomes" id="UP000076502">
    <property type="component" value="Unassembled WGS sequence"/>
</dbReference>
<feature type="non-terminal residue" evidence="16">
    <location>
        <position position="523"/>
    </location>
</feature>
<gene>
    <name evidence="16" type="ORF">WN55_03086</name>
</gene>
<evidence type="ECO:0000256" key="4">
    <source>
        <dbReference type="ARBA" id="ARBA00022491"/>
    </source>
</evidence>
<dbReference type="PROSITE" id="PS50174">
    <property type="entry name" value="G_PATCH"/>
    <property type="match status" value="1"/>
</dbReference>
<keyword evidence="7 12" id="KW-0862">Zinc</keyword>
<evidence type="ECO:0000256" key="2">
    <source>
        <dbReference type="ARBA" id="ARBA00004123"/>
    </source>
</evidence>
<reference evidence="16 17" key="1">
    <citation type="submission" date="2015-07" db="EMBL/GenBank/DDBJ databases">
        <title>The genome of Dufourea novaeangliae.</title>
        <authorList>
            <person name="Pan H."/>
            <person name="Kapheim K."/>
        </authorList>
    </citation>
    <scope>NUCLEOTIDE SEQUENCE [LARGE SCALE GENOMIC DNA]</scope>
    <source>
        <strain evidence="16">0120121106</strain>
        <tissue evidence="16">Whole body</tissue>
    </source>
</reference>
<keyword evidence="6 12" id="KW-0863">Zinc-finger</keyword>
<dbReference type="PANTHER" id="PTHR46297:SF1">
    <property type="entry name" value="ZINC FINGER CCCH-TYPE WITH G PATCH DOMAIN-CONTAINING PROTEIN"/>
    <property type="match status" value="1"/>
</dbReference>
<feature type="compositionally biased region" description="Basic and acidic residues" evidence="13">
    <location>
        <begin position="387"/>
        <end position="412"/>
    </location>
</feature>
<feature type="zinc finger region" description="C3H1-type" evidence="12">
    <location>
        <begin position="182"/>
        <end position="205"/>
    </location>
</feature>
<keyword evidence="4" id="KW-0678">Repressor</keyword>
<proteinExistence type="predicted"/>
<evidence type="ECO:0000256" key="5">
    <source>
        <dbReference type="ARBA" id="ARBA00022723"/>
    </source>
</evidence>
<keyword evidence="11" id="KW-0539">Nucleus</keyword>
<dbReference type="PROSITE" id="PS50103">
    <property type="entry name" value="ZF_C3H1"/>
    <property type="match status" value="1"/>
</dbReference>
<dbReference type="InterPro" id="IPR000571">
    <property type="entry name" value="Znf_CCCH"/>
</dbReference>
<feature type="region of interest" description="Disordered" evidence="13">
    <location>
        <begin position="58"/>
        <end position="83"/>
    </location>
</feature>
<feature type="region of interest" description="Disordered" evidence="13">
    <location>
        <begin position="387"/>
        <end position="445"/>
    </location>
</feature>
<evidence type="ECO:0000256" key="1">
    <source>
        <dbReference type="ARBA" id="ARBA00004062"/>
    </source>
</evidence>
<comment type="subcellular location">
    <subcellularLocation>
        <location evidence="2">Nucleus</location>
    </subcellularLocation>
</comment>
<evidence type="ECO:0000313" key="17">
    <source>
        <dbReference type="Proteomes" id="UP000076502"/>
    </source>
</evidence>
<dbReference type="SUPFAM" id="SSF63748">
    <property type="entry name" value="Tudor/PWWP/MBT"/>
    <property type="match status" value="1"/>
</dbReference>
<feature type="domain" description="C3H1-type" evidence="14">
    <location>
        <begin position="182"/>
        <end position="205"/>
    </location>
</feature>
<evidence type="ECO:0000256" key="7">
    <source>
        <dbReference type="ARBA" id="ARBA00022833"/>
    </source>
</evidence>
<evidence type="ECO:0000256" key="11">
    <source>
        <dbReference type="ARBA" id="ARBA00023242"/>
    </source>
</evidence>
<dbReference type="PANTHER" id="PTHR46297">
    <property type="entry name" value="ZINC FINGER CCCH-TYPE WITH G PATCH DOMAIN-CONTAINING PROTEIN"/>
    <property type="match status" value="1"/>
</dbReference>
<dbReference type="SMART" id="SM00356">
    <property type="entry name" value="ZnF_C3H1"/>
    <property type="match status" value="1"/>
</dbReference>
<evidence type="ECO:0000256" key="9">
    <source>
        <dbReference type="ARBA" id="ARBA00023125"/>
    </source>
</evidence>
<dbReference type="CDD" id="cd20384">
    <property type="entry name" value="Tudor_ZGPAT"/>
    <property type="match status" value="1"/>
</dbReference>
<keyword evidence="8" id="KW-0805">Transcription regulation</keyword>
<sequence length="523" mass="58951">TNNMTDVDSLKEAIVQYEQQLAQVQATLSSSPEGTDRDNLLSLQSDIEELINLTKESLQSIESGDTGNESSTEILSDDDDDDDPLAKEYALFKAELEKVSDDSENCRLNEHAAGASNNIEVKLKQLEGMKCRAPYGSSWGGVGYHNAMICSVSRSDNTEIKNMQDIKVRVLFLNPTHKEMLPCPYYLNGKCKFSDEDCRFSHGELVPLSSIREYREPDFQTIKMGSRVLAKQRNELWHRCVILKMPDKDGDVARIKFEASGNIAEVFLQNILPLDDAELEMSDTSEGTDSESDCPDYSKEEIIHKSLLTLDNNSPIGNWEKHTRGIGSKLMAQMGYVVGTGLGKHSDGRIEPVEATVLPAGKSLDHCMELRENAGGDKNLFTVERRMQKQQHKLEQQRERQYQREKQKEEKSVFNFINAALGDKPKTQSETGTSKSKSDLKTESNRQLNVASLQVGQNILRLERESSKLKESLTRHAKGSIQYNNIVMRYNEKQKELVDLRASEKNIAGEQSRRKNTAKLSIF</sequence>
<evidence type="ECO:0000256" key="6">
    <source>
        <dbReference type="ARBA" id="ARBA00022771"/>
    </source>
</evidence>
<feature type="domain" description="G-patch" evidence="15">
    <location>
        <begin position="323"/>
        <end position="369"/>
    </location>
</feature>
<accession>A0A154PI93</accession>
<dbReference type="AlphaFoldDB" id="A0A154PI93"/>
<evidence type="ECO:0000259" key="15">
    <source>
        <dbReference type="PROSITE" id="PS50174"/>
    </source>
</evidence>
<evidence type="ECO:0000256" key="13">
    <source>
        <dbReference type="SAM" id="MobiDB-lite"/>
    </source>
</evidence>
<evidence type="ECO:0000313" key="16">
    <source>
        <dbReference type="EMBL" id="KZC11527.1"/>
    </source>
</evidence>
<dbReference type="GO" id="GO:0001227">
    <property type="term" value="F:DNA-binding transcription repressor activity, RNA polymerase II-specific"/>
    <property type="evidence" value="ECO:0007669"/>
    <property type="project" value="TreeGrafter"/>
</dbReference>
<dbReference type="Pfam" id="PF01585">
    <property type="entry name" value="G-patch"/>
    <property type="match status" value="1"/>
</dbReference>
<keyword evidence="9" id="KW-0238">DNA-binding</keyword>
<evidence type="ECO:0000256" key="8">
    <source>
        <dbReference type="ARBA" id="ARBA00023015"/>
    </source>
</evidence>
<dbReference type="STRING" id="178035.A0A154PI93"/>
<keyword evidence="10" id="KW-0804">Transcription</keyword>
<dbReference type="Gene3D" id="2.30.30.140">
    <property type="match status" value="1"/>
</dbReference>
<keyword evidence="17" id="KW-1185">Reference proteome</keyword>
<dbReference type="InterPro" id="IPR000467">
    <property type="entry name" value="G_patch_dom"/>
</dbReference>
<protein>
    <recommendedName>
        <fullName evidence="3">Zinc finger CCCH-type with G patch domain-containing protein</fullName>
    </recommendedName>
</protein>